<dbReference type="Pfam" id="PF08459">
    <property type="entry name" value="UvrC_RNaseH_dom"/>
    <property type="match status" value="1"/>
</dbReference>
<dbReference type="GO" id="GO:0009432">
    <property type="term" value="P:SOS response"/>
    <property type="evidence" value="ECO:0007669"/>
    <property type="project" value="UniProtKB-UniRule"/>
</dbReference>
<evidence type="ECO:0000256" key="3">
    <source>
        <dbReference type="ARBA" id="ARBA00022763"/>
    </source>
</evidence>
<dbReference type="SMART" id="SM00278">
    <property type="entry name" value="HhH1"/>
    <property type="match status" value="2"/>
</dbReference>
<dbReference type="Gene3D" id="3.40.1440.10">
    <property type="entry name" value="GIY-YIG endonuclease"/>
    <property type="match status" value="1"/>
</dbReference>
<keyword evidence="4 13" id="KW-0228">DNA excision</keyword>
<evidence type="ECO:0000256" key="12">
    <source>
        <dbReference type="ARBA" id="ARBA00077138"/>
    </source>
</evidence>
<dbReference type="InterPro" id="IPR047296">
    <property type="entry name" value="GIY-YIG_UvrC_Cho"/>
</dbReference>
<dbReference type="AlphaFoldDB" id="A0A381EE79"/>
<evidence type="ECO:0000256" key="5">
    <source>
        <dbReference type="ARBA" id="ARBA00022881"/>
    </source>
</evidence>
<dbReference type="Pfam" id="PF01541">
    <property type="entry name" value="GIY-YIG"/>
    <property type="match status" value="1"/>
</dbReference>
<gene>
    <name evidence="13 17" type="primary">uvrC</name>
    <name evidence="17" type="ORF">NCTC13294_02295</name>
</gene>
<feature type="domain" description="UVR" evidence="14">
    <location>
        <begin position="208"/>
        <end position="243"/>
    </location>
</feature>
<evidence type="ECO:0000259" key="14">
    <source>
        <dbReference type="PROSITE" id="PS50151"/>
    </source>
</evidence>
<dbReference type="CDD" id="cd10434">
    <property type="entry name" value="GIY-YIG_UvrC_Cho"/>
    <property type="match status" value="1"/>
</dbReference>
<evidence type="ECO:0000256" key="13">
    <source>
        <dbReference type="HAMAP-Rule" id="MF_00203"/>
    </source>
</evidence>
<organism evidence="17 18">
    <name type="scientific">Cardiobacterium valvarum</name>
    <dbReference type="NCBI Taxonomy" id="194702"/>
    <lineage>
        <taxon>Bacteria</taxon>
        <taxon>Pseudomonadati</taxon>
        <taxon>Pseudomonadota</taxon>
        <taxon>Gammaproteobacteria</taxon>
        <taxon>Cardiobacteriales</taxon>
        <taxon>Cardiobacteriaceae</taxon>
        <taxon>Cardiobacterium</taxon>
    </lineage>
</organism>
<evidence type="ECO:0000259" key="15">
    <source>
        <dbReference type="PROSITE" id="PS50164"/>
    </source>
</evidence>
<dbReference type="HAMAP" id="MF_00203">
    <property type="entry name" value="UvrC"/>
    <property type="match status" value="1"/>
</dbReference>
<evidence type="ECO:0000256" key="2">
    <source>
        <dbReference type="ARBA" id="ARBA00022490"/>
    </source>
</evidence>
<dbReference type="NCBIfam" id="NF001824">
    <property type="entry name" value="PRK00558.1-5"/>
    <property type="match status" value="1"/>
</dbReference>
<feature type="domain" description="UvrC family homology region profile" evidence="16">
    <location>
        <begin position="258"/>
        <end position="481"/>
    </location>
</feature>
<keyword evidence="3 13" id="KW-0227">DNA damage</keyword>
<dbReference type="InterPro" id="IPR050066">
    <property type="entry name" value="UvrABC_protein_C"/>
</dbReference>
<dbReference type="InterPro" id="IPR001162">
    <property type="entry name" value="UvrC_RNase_H_dom"/>
</dbReference>
<evidence type="ECO:0000259" key="16">
    <source>
        <dbReference type="PROSITE" id="PS50165"/>
    </source>
</evidence>
<keyword evidence="7 13" id="KW-0742">SOS response</keyword>
<dbReference type="PANTHER" id="PTHR30562:SF1">
    <property type="entry name" value="UVRABC SYSTEM PROTEIN C"/>
    <property type="match status" value="1"/>
</dbReference>
<dbReference type="InterPro" id="IPR004791">
    <property type="entry name" value="UvrC"/>
</dbReference>
<keyword evidence="6 13" id="KW-0234">DNA repair</keyword>
<dbReference type="FunFam" id="3.40.1440.10:FF:000001">
    <property type="entry name" value="UvrABC system protein C"/>
    <property type="match status" value="1"/>
</dbReference>
<dbReference type="InterPro" id="IPR001943">
    <property type="entry name" value="UVR_dom"/>
</dbReference>
<dbReference type="InterPro" id="IPR038476">
    <property type="entry name" value="UvrC_RNase_H_dom_sf"/>
</dbReference>
<dbReference type="Proteomes" id="UP000254572">
    <property type="component" value="Unassembled WGS sequence"/>
</dbReference>
<comment type="subcellular location">
    <subcellularLocation>
        <location evidence="1 13">Cytoplasm</location>
    </subcellularLocation>
</comment>
<dbReference type="Gene3D" id="4.10.860.10">
    <property type="entry name" value="UVR domain"/>
    <property type="match status" value="1"/>
</dbReference>
<dbReference type="SUPFAM" id="SSF47781">
    <property type="entry name" value="RuvA domain 2-like"/>
    <property type="match status" value="1"/>
</dbReference>
<dbReference type="PROSITE" id="PS50164">
    <property type="entry name" value="GIY_YIG"/>
    <property type="match status" value="1"/>
</dbReference>
<dbReference type="GO" id="GO:0009381">
    <property type="term" value="F:excinuclease ABC activity"/>
    <property type="evidence" value="ECO:0007669"/>
    <property type="project" value="UniProtKB-UniRule"/>
</dbReference>
<dbReference type="GO" id="GO:0006289">
    <property type="term" value="P:nucleotide-excision repair"/>
    <property type="evidence" value="ECO:0007669"/>
    <property type="project" value="UniProtKB-UniRule"/>
</dbReference>
<dbReference type="InterPro" id="IPR036876">
    <property type="entry name" value="UVR_dom_sf"/>
</dbReference>
<dbReference type="SMART" id="SM00465">
    <property type="entry name" value="GIYc"/>
    <property type="match status" value="1"/>
</dbReference>
<dbReference type="Gene3D" id="1.10.150.20">
    <property type="entry name" value="5' to 3' exonuclease, C-terminal subdomain"/>
    <property type="match status" value="1"/>
</dbReference>
<dbReference type="PROSITE" id="PS50165">
    <property type="entry name" value="UVRC"/>
    <property type="match status" value="1"/>
</dbReference>
<dbReference type="PROSITE" id="PS50151">
    <property type="entry name" value="UVR"/>
    <property type="match status" value="1"/>
</dbReference>
<dbReference type="GO" id="GO:0009380">
    <property type="term" value="C:excinuclease repair complex"/>
    <property type="evidence" value="ECO:0007669"/>
    <property type="project" value="InterPro"/>
</dbReference>
<evidence type="ECO:0000256" key="6">
    <source>
        <dbReference type="ARBA" id="ARBA00023204"/>
    </source>
</evidence>
<dbReference type="InterPro" id="IPR035901">
    <property type="entry name" value="GIY-YIG_endonuc_sf"/>
</dbReference>
<evidence type="ECO:0000256" key="1">
    <source>
        <dbReference type="ARBA" id="ARBA00004496"/>
    </source>
</evidence>
<dbReference type="Gene3D" id="3.30.420.340">
    <property type="entry name" value="UvrC, RNAse H endonuclease domain"/>
    <property type="match status" value="1"/>
</dbReference>
<name>A0A381EE79_9GAMM</name>
<evidence type="ECO:0000256" key="7">
    <source>
        <dbReference type="ARBA" id="ARBA00023236"/>
    </source>
</evidence>
<dbReference type="SUPFAM" id="SSF82771">
    <property type="entry name" value="GIY-YIG endonuclease"/>
    <property type="match status" value="1"/>
</dbReference>
<evidence type="ECO:0000313" key="18">
    <source>
        <dbReference type="Proteomes" id="UP000254572"/>
    </source>
</evidence>
<dbReference type="EMBL" id="UFUW01000001">
    <property type="protein sequence ID" value="SUX25199.1"/>
    <property type="molecule type" value="Genomic_DNA"/>
</dbReference>
<sequence>MAMSEASQRRFDPKTFLSHVATLPGVYQMRDSDGTVLYVGKAKNLRSRLSSYFRESGMSVKTRALMRQVVDIDTTITHSETEALILENNLIKTHLPKYNILLRDDKSYPYIHLSAHAFPRLALHRGARKGGEYFGPYPNVQAARYALEILAKVFRVRQCEDSYFASRSRPCLQYQIERCYAPCVDYIDRAAYAETVAHTRDFLNGKSDMLLQELTTKMEAAAENRAYEQAALLRDQLIQLRKTTEKQHMVAGEADADVLAVATAYGEACVQVLFYRDGHNVTSQAYYPKLPEETPEADILAAFITQYYHERHAPPQLILNHELADAGTISAWLSEKNGRKTMLNSHPRDMRRKWLELAEENAKLSLSLRLTGKLTMQQRFAALAEAFAWPDIPERLECIDISHTQGEATVASCVVFDHRGALKSDYRRYNIRDVAAGDDYAAIRQTVSRRFERIRKEDGVLPDVLFIDGGKGQLRQAVEVFNELGISGVHLVGVAKGQGRKAGLEQFWFPHEETARYLPPDSQAMQLIVQIRDEAHRFAITGHRAGRAKNSKRSVLEQIPGVGAKRRQALLKYFGGLAQIRLAGVEELARVPGVSETLAKEIYATLHEQG</sequence>
<keyword evidence="18" id="KW-1185">Reference proteome</keyword>
<dbReference type="FunFam" id="3.30.420.340:FF:000001">
    <property type="entry name" value="UvrABC system protein C"/>
    <property type="match status" value="1"/>
</dbReference>
<dbReference type="Pfam" id="PF14520">
    <property type="entry name" value="HHH_5"/>
    <property type="match status" value="1"/>
</dbReference>
<dbReference type="FunFam" id="1.10.150.20:FF:000005">
    <property type="entry name" value="UvrABC system protein C"/>
    <property type="match status" value="1"/>
</dbReference>
<reference evidence="17 18" key="1">
    <citation type="submission" date="2018-06" db="EMBL/GenBank/DDBJ databases">
        <authorList>
            <consortium name="Pathogen Informatics"/>
            <person name="Doyle S."/>
        </authorList>
    </citation>
    <scope>NUCLEOTIDE SEQUENCE [LARGE SCALE GENOMIC DNA]</scope>
    <source>
        <strain evidence="17 18">NCTC13294</strain>
    </source>
</reference>
<comment type="subunit">
    <text evidence="10 13">Interacts with UvrB in an incision complex.</text>
</comment>
<keyword evidence="5 13" id="KW-0267">Excision nuclease</keyword>
<dbReference type="Pfam" id="PF22920">
    <property type="entry name" value="UvrC_RNaseH"/>
    <property type="match status" value="1"/>
</dbReference>
<evidence type="ECO:0000313" key="17">
    <source>
        <dbReference type="EMBL" id="SUX25199.1"/>
    </source>
</evidence>
<comment type="similarity">
    <text evidence="9 13">Belongs to the UvrC family.</text>
</comment>
<evidence type="ECO:0000256" key="10">
    <source>
        <dbReference type="ARBA" id="ARBA00062841"/>
    </source>
</evidence>
<dbReference type="InterPro" id="IPR003583">
    <property type="entry name" value="Hlx-hairpin-Hlx_DNA-bd_motif"/>
</dbReference>
<evidence type="ECO:0000256" key="8">
    <source>
        <dbReference type="ARBA" id="ARBA00059452"/>
    </source>
</evidence>
<evidence type="ECO:0000256" key="4">
    <source>
        <dbReference type="ARBA" id="ARBA00022769"/>
    </source>
</evidence>
<evidence type="ECO:0000256" key="11">
    <source>
        <dbReference type="ARBA" id="ARBA00067419"/>
    </source>
</evidence>
<dbReference type="GO" id="GO:0003677">
    <property type="term" value="F:DNA binding"/>
    <property type="evidence" value="ECO:0007669"/>
    <property type="project" value="UniProtKB-UniRule"/>
</dbReference>
<dbReference type="NCBIfam" id="TIGR00194">
    <property type="entry name" value="uvrC"/>
    <property type="match status" value="1"/>
</dbReference>
<protein>
    <recommendedName>
        <fullName evidence="11 13">UvrABC system protein C</fullName>
        <shortName evidence="13">Protein UvrC</shortName>
    </recommendedName>
    <alternativeName>
        <fullName evidence="12 13">Excinuclease ABC subunit C</fullName>
    </alternativeName>
</protein>
<proteinExistence type="inferred from homology"/>
<comment type="function">
    <text evidence="8 13">The UvrABC repair system catalyzes the recognition and processing of DNA lesions. UvrC both incises the 5' and 3' sides of the lesion. The N-terminal half is responsible for the 3' incision and the C-terminal half is responsible for the 5' incision.</text>
</comment>
<dbReference type="SUPFAM" id="SSF46600">
    <property type="entry name" value="C-terminal UvrC-binding domain of UvrB"/>
    <property type="match status" value="1"/>
</dbReference>
<accession>A0A381EE79</accession>
<dbReference type="InterPro" id="IPR000305">
    <property type="entry name" value="GIY-YIG_endonuc"/>
</dbReference>
<dbReference type="InterPro" id="IPR010994">
    <property type="entry name" value="RuvA_2-like"/>
</dbReference>
<feature type="domain" description="GIY-YIG" evidence="15">
    <location>
        <begin position="22"/>
        <end position="100"/>
    </location>
</feature>
<dbReference type="GO" id="GO:0005737">
    <property type="term" value="C:cytoplasm"/>
    <property type="evidence" value="ECO:0007669"/>
    <property type="project" value="UniProtKB-SubCell"/>
</dbReference>
<keyword evidence="2 13" id="KW-0963">Cytoplasm</keyword>
<evidence type="ECO:0000256" key="9">
    <source>
        <dbReference type="ARBA" id="ARBA00061531"/>
    </source>
</evidence>
<dbReference type="Pfam" id="PF02151">
    <property type="entry name" value="UVR"/>
    <property type="match status" value="1"/>
</dbReference>
<dbReference type="PANTHER" id="PTHR30562">
    <property type="entry name" value="UVRC/OXIDOREDUCTASE"/>
    <property type="match status" value="1"/>
</dbReference>